<comment type="cofactor">
    <cofactor evidence="1 5">
        <name>pyridoxal 5'-phosphate</name>
        <dbReference type="ChEBI" id="CHEBI:597326"/>
    </cofactor>
</comment>
<evidence type="ECO:0000256" key="5">
    <source>
        <dbReference type="RuleBase" id="RU362118"/>
    </source>
</evidence>
<dbReference type="CDD" id="cd00614">
    <property type="entry name" value="CGS_like"/>
    <property type="match status" value="1"/>
</dbReference>
<sequence>MEKKFGFSTRAIHHAQEPDEKTGAVVPLLSMATTYKQDGINQPRGGFEYSRAQNPTRAQLEQVLAGLENAAYCNAFSSGLAALAALMSLFDPEDHIIAGDDLYGGTVRYFNQVLAKYGVRFSYVDTNDLEAVERAITAKTKLIYLESPTNPMLRLSDIRAVATLAKKHGLMLAVDNTFASPYLQNPLELGADVVLHSSTKYLGGHSDIVGGALMTNDKNLYDKFAFQQRAVGAVPSPFDCWLLMRSVKTLAIRMRQQCENALAIAQFLSQYDDLVKVYYPGLPTHPQHDLAKRQMPRGFGGIVSVDLGSRARVETFIKHLEIFTFAESLGCVESLVCYPWEMTHAAVPVERRLQLGITEGLIRLSIGIEEKDDLINELRTALAQTLPKMELAP</sequence>
<reference evidence="6 7" key="1">
    <citation type="journal article" date="2011" name="ISME J.">
        <title>Community ecology of hot spring cyanobacterial mats: predominant populations and their functional potential.</title>
        <authorList>
            <person name="Klatt C.G."/>
            <person name="Wood J.M."/>
            <person name="Rusch D.B."/>
            <person name="Bateson M.M."/>
            <person name="Hamamura N."/>
            <person name="Heidelberg J.F."/>
            <person name="Grossman A.R."/>
            <person name="Bhaya D."/>
            <person name="Cohan F.M."/>
            <person name="Kuhl M."/>
            <person name="Bryant D.A."/>
            <person name="Ward D.M."/>
        </authorList>
    </citation>
    <scope>NUCLEOTIDE SEQUENCE [LARGE SCALE GENOMIC DNA]</scope>
    <source>
        <strain evidence="6">OS</strain>
    </source>
</reference>
<dbReference type="GO" id="GO:0009086">
    <property type="term" value="P:methionine biosynthetic process"/>
    <property type="evidence" value="ECO:0007669"/>
    <property type="project" value="UniProtKB-ARBA"/>
</dbReference>
<evidence type="ECO:0000256" key="2">
    <source>
        <dbReference type="ARBA" id="ARBA00009077"/>
    </source>
</evidence>
<protein>
    <submittedName>
        <fullName evidence="6">PLP-dependent transferase</fullName>
    </submittedName>
</protein>
<feature type="modified residue" description="N6-(pyridoxal phosphate)lysine" evidence="4">
    <location>
        <position position="200"/>
    </location>
</feature>
<dbReference type="Gene3D" id="3.40.640.10">
    <property type="entry name" value="Type I PLP-dependent aspartate aminotransferase-like (Major domain)"/>
    <property type="match status" value="1"/>
</dbReference>
<dbReference type="GO" id="GO:0016740">
    <property type="term" value="F:transferase activity"/>
    <property type="evidence" value="ECO:0007669"/>
    <property type="project" value="UniProtKB-KW"/>
</dbReference>
<dbReference type="PROSITE" id="PS00868">
    <property type="entry name" value="CYS_MET_METAB_PP"/>
    <property type="match status" value="1"/>
</dbReference>
<dbReference type="GO" id="GO:0005737">
    <property type="term" value="C:cytoplasm"/>
    <property type="evidence" value="ECO:0007669"/>
    <property type="project" value="TreeGrafter"/>
</dbReference>
<evidence type="ECO:0000256" key="3">
    <source>
        <dbReference type="ARBA" id="ARBA00022898"/>
    </source>
</evidence>
<accession>A0A395LZV6</accession>
<dbReference type="GO" id="GO:0030170">
    <property type="term" value="F:pyridoxal phosphate binding"/>
    <property type="evidence" value="ECO:0007669"/>
    <property type="project" value="InterPro"/>
</dbReference>
<dbReference type="Pfam" id="PF01053">
    <property type="entry name" value="Cys_Met_Meta_PP"/>
    <property type="match status" value="1"/>
</dbReference>
<dbReference type="GO" id="GO:0004123">
    <property type="term" value="F:cystathionine gamma-lyase activity"/>
    <property type="evidence" value="ECO:0007669"/>
    <property type="project" value="TreeGrafter"/>
</dbReference>
<dbReference type="PANTHER" id="PTHR11808">
    <property type="entry name" value="TRANS-SULFURATION ENZYME FAMILY MEMBER"/>
    <property type="match status" value="1"/>
</dbReference>
<dbReference type="GO" id="GO:0019343">
    <property type="term" value="P:cysteine biosynthetic process via cystathionine"/>
    <property type="evidence" value="ECO:0007669"/>
    <property type="project" value="TreeGrafter"/>
</dbReference>
<dbReference type="InterPro" id="IPR000277">
    <property type="entry name" value="Cys/Met-Metab_PyrdxlP-dep_enz"/>
</dbReference>
<comment type="similarity">
    <text evidence="2 5">Belongs to the trans-sulfuration enzymes family.</text>
</comment>
<name>A0A395LZV6_9BACT</name>
<dbReference type="EMBL" id="PHFL01000049">
    <property type="protein sequence ID" value="RFM23992.1"/>
    <property type="molecule type" value="Genomic_DNA"/>
</dbReference>
<evidence type="ECO:0000313" key="7">
    <source>
        <dbReference type="Proteomes" id="UP000266389"/>
    </source>
</evidence>
<proteinExistence type="inferred from homology"/>
<dbReference type="FunFam" id="3.90.1150.10:FF:000033">
    <property type="entry name" value="Cystathionine gamma-synthase"/>
    <property type="match status" value="1"/>
</dbReference>
<dbReference type="AlphaFoldDB" id="A0A395LZV6"/>
<comment type="caution">
    <text evidence="6">The sequence shown here is derived from an EMBL/GenBank/DDBJ whole genome shotgun (WGS) entry which is preliminary data.</text>
</comment>
<evidence type="ECO:0000313" key="6">
    <source>
        <dbReference type="EMBL" id="RFM23992.1"/>
    </source>
</evidence>
<dbReference type="PANTHER" id="PTHR11808:SF15">
    <property type="entry name" value="CYSTATHIONINE GAMMA-LYASE"/>
    <property type="match status" value="1"/>
</dbReference>
<dbReference type="SUPFAM" id="SSF53383">
    <property type="entry name" value="PLP-dependent transferases"/>
    <property type="match status" value="1"/>
</dbReference>
<dbReference type="InterPro" id="IPR054542">
    <property type="entry name" value="Cys_met_metab_PP"/>
</dbReference>
<organism evidence="6 7">
    <name type="scientific">Candidatus Thermochlorobacter aerophilus</name>
    <dbReference type="NCBI Taxonomy" id="1868324"/>
    <lineage>
        <taxon>Bacteria</taxon>
        <taxon>Pseudomonadati</taxon>
        <taxon>Chlorobiota</taxon>
        <taxon>Chlorobiia</taxon>
        <taxon>Chlorobiales</taxon>
        <taxon>Candidatus Thermochlorobacteriaceae</taxon>
        <taxon>Candidatus Thermochlorobacter</taxon>
    </lineage>
</organism>
<dbReference type="InterPro" id="IPR015422">
    <property type="entry name" value="PyrdxlP-dep_Trfase_small"/>
</dbReference>
<dbReference type="InterPro" id="IPR015424">
    <property type="entry name" value="PyrdxlP-dep_Trfase"/>
</dbReference>
<keyword evidence="3 4" id="KW-0663">Pyridoxal phosphate</keyword>
<dbReference type="Gene3D" id="3.90.1150.10">
    <property type="entry name" value="Aspartate Aminotransferase, domain 1"/>
    <property type="match status" value="1"/>
</dbReference>
<evidence type="ECO:0000256" key="1">
    <source>
        <dbReference type="ARBA" id="ARBA00001933"/>
    </source>
</evidence>
<dbReference type="Proteomes" id="UP000266389">
    <property type="component" value="Unassembled WGS sequence"/>
</dbReference>
<dbReference type="FunFam" id="3.40.640.10:FF:000009">
    <property type="entry name" value="Cystathionine gamma-synthase homolog"/>
    <property type="match status" value="1"/>
</dbReference>
<evidence type="ECO:0000256" key="4">
    <source>
        <dbReference type="PIRSR" id="PIRSR001434-2"/>
    </source>
</evidence>
<gene>
    <name evidence="6" type="ORF">D0433_07790</name>
</gene>
<dbReference type="GO" id="GO:0019346">
    <property type="term" value="P:transsulfuration"/>
    <property type="evidence" value="ECO:0007669"/>
    <property type="project" value="InterPro"/>
</dbReference>
<keyword evidence="6" id="KW-0808">Transferase</keyword>
<dbReference type="InterPro" id="IPR015421">
    <property type="entry name" value="PyrdxlP-dep_Trfase_major"/>
</dbReference>
<dbReference type="PIRSF" id="PIRSF001434">
    <property type="entry name" value="CGS"/>
    <property type="match status" value="1"/>
</dbReference>